<dbReference type="Proteomes" id="UP001442841">
    <property type="component" value="Chromosome"/>
</dbReference>
<accession>A0ABZ3FPC6</accession>
<gene>
    <name evidence="2" type="ORF">AADG42_11425</name>
</gene>
<name>A0ABZ3FPC6_9ACTN</name>
<feature type="region of interest" description="Disordered" evidence="1">
    <location>
        <begin position="19"/>
        <end position="41"/>
    </location>
</feature>
<keyword evidence="3" id="KW-1185">Reference proteome</keyword>
<dbReference type="InterPro" id="IPR012340">
    <property type="entry name" value="NA-bd_OB-fold"/>
</dbReference>
<evidence type="ECO:0000313" key="2">
    <source>
        <dbReference type="EMBL" id="XAN07889.1"/>
    </source>
</evidence>
<dbReference type="Gene3D" id="2.40.50.140">
    <property type="entry name" value="Nucleic acid-binding proteins"/>
    <property type="match status" value="1"/>
</dbReference>
<sequence>MTEDKKSGGLLRALKRMVSSTAELESEELRREAEREGARPVAGCSDREMVVLRGTIRAVTHPPQHEAPRLEAEFDDGSGVVTLIWMGRREISGVQAGSILRVEGRISCQKDRRTIYNPRYELSHVPGVA</sequence>
<dbReference type="EMBL" id="CP154795">
    <property type="protein sequence ID" value="XAN07889.1"/>
    <property type="molecule type" value="Genomic_DNA"/>
</dbReference>
<proteinExistence type="predicted"/>
<evidence type="ECO:0000313" key="3">
    <source>
        <dbReference type="Proteomes" id="UP001442841"/>
    </source>
</evidence>
<feature type="compositionally biased region" description="Basic and acidic residues" evidence="1">
    <location>
        <begin position="27"/>
        <end position="38"/>
    </location>
</feature>
<organism evidence="2 3">
    <name type="scientific">Ammonicoccus fulvus</name>
    <dbReference type="NCBI Taxonomy" id="3138240"/>
    <lineage>
        <taxon>Bacteria</taxon>
        <taxon>Bacillati</taxon>
        <taxon>Actinomycetota</taxon>
        <taxon>Actinomycetes</taxon>
        <taxon>Propionibacteriales</taxon>
        <taxon>Propionibacteriaceae</taxon>
        <taxon>Ammonicoccus</taxon>
    </lineage>
</organism>
<dbReference type="CDD" id="cd04488">
    <property type="entry name" value="RecG_wedge_OBF"/>
    <property type="match status" value="1"/>
</dbReference>
<protein>
    <submittedName>
        <fullName evidence="2">OB-fold nucleic acid binding domain-containing protein</fullName>
    </submittedName>
</protein>
<dbReference type="RefSeq" id="WP_425309348.1">
    <property type="nucleotide sequence ID" value="NZ_CP154795.1"/>
</dbReference>
<dbReference type="SUPFAM" id="SSF50249">
    <property type="entry name" value="Nucleic acid-binding proteins"/>
    <property type="match status" value="1"/>
</dbReference>
<evidence type="ECO:0000256" key="1">
    <source>
        <dbReference type="SAM" id="MobiDB-lite"/>
    </source>
</evidence>
<reference evidence="2 3" key="1">
    <citation type="submission" date="2024-04" db="EMBL/GenBank/DDBJ databases">
        <title>Isolation of an actinomycete strain from pig manure.</title>
        <authorList>
            <person name="Gong T."/>
            <person name="Yu Z."/>
            <person name="An M."/>
            <person name="Wei C."/>
            <person name="Yang W."/>
            <person name="Liu L."/>
        </authorList>
    </citation>
    <scope>NUCLEOTIDE SEQUENCE [LARGE SCALE GENOMIC DNA]</scope>
    <source>
        <strain evidence="2 3">ZF39</strain>
    </source>
</reference>